<evidence type="ECO:0000256" key="2">
    <source>
        <dbReference type="ARBA" id="ARBA00022692"/>
    </source>
</evidence>
<keyword evidence="3 5" id="KW-1133">Transmembrane helix</keyword>
<dbReference type="OrthoDB" id="9787732at2"/>
<dbReference type="InterPro" id="IPR010432">
    <property type="entry name" value="RDD"/>
</dbReference>
<keyword evidence="4 5" id="KW-0472">Membrane</keyword>
<comment type="subcellular location">
    <subcellularLocation>
        <location evidence="1">Membrane</location>
        <topology evidence="1">Multi-pass membrane protein</topology>
    </subcellularLocation>
</comment>
<evidence type="ECO:0000256" key="4">
    <source>
        <dbReference type="ARBA" id="ARBA00023136"/>
    </source>
</evidence>
<gene>
    <name evidence="7" type="ORF">NCTC10717_02130</name>
</gene>
<dbReference type="GO" id="GO:0016020">
    <property type="term" value="C:membrane"/>
    <property type="evidence" value="ECO:0007669"/>
    <property type="project" value="UniProtKB-SubCell"/>
</dbReference>
<dbReference type="PANTHER" id="PTHR38480">
    <property type="entry name" value="SLR0254 PROTEIN"/>
    <property type="match status" value="1"/>
</dbReference>
<dbReference type="AlphaFoldDB" id="A0A380N0P6"/>
<sequence>MRHSLLDDRIYVETAEGIVLSAVLADPLSRAYALIIDVLLILGLLFVCLFIAAFLPDIYVAQGFFLLMYFLLMWGYFFFCEWRFSGRTLGKKMMNLQVVGADLLPVSVSQAAWRNVLRYVDFMPAFFACGMLSVLISDKNQRVGDWLAGTVVIFRQEPQLPQQALAAGEATPPLWRLSRAEQRIIMDFAHYAQQHQLERAIELSEPFAALLPECSGEQRVARLIAYARYLQGAAKA</sequence>
<proteinExistence type="predicted"/>
<evidence type="ECO:0000313" key="8">
    <source>
        <dbReference type="Proteomes" id="UP000254575"/>
    </source>
</evidence>
<dbReference type="Proteomes" id="UP000254575">
    <property type="component" value="Unassembled WGS sequence"/>
</dbReference>
<name>A0A380N0P6_9GAMM</name>
<evidence type="ECO:0000256" key="3">
    <source>
        <dbReference type="ARBA" id="ARBA00022989"/>
    </source>
</evidence>
<feature type="transmembrane region" description="Helical" evidence="5">
    <location>
        <begin position="31"/>
        <end position="55"/>
    </location>
</feature>
<evidence type="ECO:0000256" key="5">
    <source>
        <dbReference type="SAM" id="Phobius"/>
    </source>
</evidence>
<evidence type="ECO:0000313" key="7">
    <source>
        <dbReference type="EMBL" id="SUO98385.1"/>
    </source>
</evidence>
<protein>
    <submittedName>
        <fullName evidence="7">RDD family</fullName>
    </submittedName>
</protein>
<keyword evidence="2 5" id="KW-0812">Transmembrane</keyword>
<dbReference type="EMBL" id="UHIA01000004">
    <property type="protein sequence ID" value="SUO98385.1"/>
    <property type="molecule type" value="Genomic_DNA"/>
</dbReference>
<accession>A0A380N0P6</accession>
<keyword evidence="8" id="KW-1185">Reference proteome</keyword>
<dbReference type="Pfam" id="PF06271">
    <property type="entry name" value="RDD"/>
    <property type="match status" value="1"/>
</dbReference>
<feature type="transmembrane region" description="Helical" evidence="5">
    <location>
        <begin position="61"/>
        <end position="82"/>
    </location>
</feature>
<dbReference type="PANTHER" id="PTHR38480:SF1">
    <property type="entry name" value="SLR0254 PROTEIN"/>
    <property type="match status" value="1"/>
</dbReference>
<dbReference type="RefSeq" id="WP_115219221.1">
    <property type="nucleotide sequence ID" value="NZ_UHIA01000004.1"/>
</dbReference>
<evidence type="ECO:0000256" key="1">
    <source>
        <dbReference type="ARBA" id="ARBA00004141"/>
    </source>
</evidence>
<reference evidence="7 8" key="1">
    <citation type="submission" date="2018-06" db="EMBL/GenBank/DDBJ databases">
        <authorList>
            <consortium name="Pathogen Informatics"/>
            <person name="Doyle S."/>
        </authorList>
    </citation>
    <scope>NUCLEOTIDE SEQUENCE [LARGE SCALE GENOMIC DNA]</scope>
    <source>
        <strain evidence="7 8">NCTC10717</strain>
    </source>
</reference>
<feature type="domain" description="RDD" evidence="6">
    <location>
        <begin position="25"/>
        <end position="149"/>
    </location>
</feature>
<organism evidence="7 8">
    <name type="scientific">Suttonella indologenes</name>
    <dbReference type="NCBI Taxonomy" id="13276"/>
    <lineage>
        <taxon>Bacteria</taxon>
        <taxon>Pseudomonadati</taxon>
        <taxon>Pseudomonadota</taxon>
        <taxon>Gammaproteobacteria</taxon>
        <taxon>Cardiobacteriales</taxon>
        <taxon>Cardiobacteriaceae</taxon>
        <taxon>Suttonella</taxon>
    </lineage>
</organism>
<evidence type="ECO:0000259" key="6">
    <source>
        <dbReference type="Pfam" id="PF06271"/>
    </source>
</evidence>